<dbReference type="EMBL" id="JAGIQL010000004">
    <property type="protein sequence ID" value="MBP0456363.1"/>
    <property type="molecule type" value="Genomic_DNA"/>
</dbReference>
<dbReference type="Pfam" id="PF25547">
    <property type="entry name" value="WXG100_2"/>
    <property type="match status" value="1"/>
</dbReference>
<feature type="domain" description="Outer membrane channel protein CpnT-like N-terminal" evidence="1">
    <location>
        <begin position="145"/>
        <end position="265"/>
    </location>
</feature>
<dbReference type="Proteomes" id="UP000670475">
    <property type="component" value="Unassembled WGS sequence"/>
</dbReference>
<dbReference type="RefSeq" id="WP_209338147.1">
    <property type="nucleotide sequence ID" value="NZ_JAGIQL010000004.1"/>
</dbReference>
<evidence type="ECO:0000259" key="1">
    <source>
        <dbReference type="Pfam" id="PF25547"/>
    </source>
</evidence>
<protein>
    <recommendedName>
        <fullName evidence="1">Outer membrane channel protein CpnT-like N-terminal domain-containing protein</fullName>
    </recommendedName>
</protein>
<keyword evidence="3" id="KW-1185">Reference proteome</keyword>
<sequence>MSHPLSPDGGQSIDLFPGDLDSVAVKFATGQTQLDTIATTLNDALQGDGGMAGDDEYGRKFGHSYDPAAKSLFHAVSAAARAIGQSADALLTTANNYLKADHHSNPKAGKGAPKLFPPLGVFTDVVYPDPPSAIGAGHSSVPTVIAKYWPNGHQDRLRNAAGAYRTASKAIQGLGRSLHGQVQSLTDNNSDDSVHAMAAFWAKIWQDGAGATKAPLSAAHHACDQLAKACEAFAHAIDQAHSSTEHKLAGAGILVGLTTAVGVLLTPFTGGGSDAGAAALDGAEAGAILGGVEVAAEEAVADIGTSVIADVGADLDAAATAVPEIETVDAETTEVGETLDDELAQTAARDGDRFTWEPDESDSPGRIAQLRGDAYEKYVQGRLGGKEPFSTGGRQFDGAFDGEEGQETWYEAKSGQYWERANESPATMAKFKSNLGAARRIATENGKGFEVVSENPIPENVKAWLIKKGYTWRIIP</sequence>
<evidence type="ECO:0000313" key="2">
    <source>
        <dbReference type="EMBL" id="MBP0456363.1"/>
    </source>
</evidence>
<accession>A0A940MCV4</accession>
<proteinExistence type="predicted"/>
<dbReference type="InterPro" id="IPR057746">
    <property type="entry name" value="CpnT-like_N"/>
</dbReference>
<comment type="caution">
    <text evidence="2">The sequence shown here is derived from an EMBL/GenBank/DDBJ whole genome shotgun (WGS) entry which is preliminary data.</text>
</comment>
<organism evidence="2 3">
    <name type="scientific">Streptomyces montanisoli</name>
    <dbReference type="NCBI Taxonomy" id="2798581"/>
    <lineage>
        <taxon>Bacteria</taxon>
        <taxon>Bacillati</taxon>
        <taxon>Actinomycetota</taxon>
        <taxon>Actinomycetes</taxon>
        <taxon>Kitasatosporales</taxon>
        <taxon>Streptomycetaceae</taxon>
        <taxon>Streptomyces</taxon>
    </lineage>
</organism>
<dbReference type="AlphaFoldDB" id="A0A940MCV4"/>
<gene>
    <name evidence="2" type="ORF">JFN87_02445</name>
</gene>
<reference evidence="2" key="1">
    <citation type="submission" date="2021-03" db="EMBL/GenBank/DDBJ databases">
        <title>Whole genome sequence of Streptomyces bomunensis MMS17-BM035.</title>
        <authorList>
            <person name="Lee J.H."/>
        </authorList>
    </citation>
    <scope>NUCLEOTIDE SEQUENCE</scope>
    <source>
        <strain evidence="2">MMS17-BM035</strain>
    </source>
</reference>
<evidence type="ECO:0000313" key="3">
    <source>
        <dbReference type="Proteomes" id="UP000670475"/>
    </source>
</evidence>
<name>A0A940MCV4_9ACTN</name>